<comment type="caution">
    <text evidence="1">The sequence shown here is derived from an EMBL/GenBank/DDBJ whole genome shotgun (WGS) entry which is preliminary data.</text>
</comment>
<dbReference type="Proteomes" id="UP000838686">
    <property type="component" value="Unassembled WGS sequence"/>
</dbReference>
<evidence type="ECO:0000313" key="2">
    <source>
        <dbReference type="Proteomes" id="UP000838686"/>
    </source>
</evidence>
<proteinExistence type="predicted"/>
<dbReference type="EMBL" id="CAKMMF010000021">
    <property type="protein sequence ID" value="CAH1213014.1"/>
    <property type="molecule type" value="Genomic_DNA"/>
</dbReference>
<keyword evidence="2" id="KW-1185">Reference proteome</keyword>
<reference evidence="1" key="1">
    <citation type="submission" date="2022-01" db="EMBL/GenBank/DDBJ databases">
        <authorList>
            <person name="Criscuolo A."/>
        </authorList>
    </citation>
    <scope>NUCLEOTIDE SEQUENCE</scope>
    <source>
        <strain evidence="1">CIP111893</strain>
    </source>
</reference>
<accession>A0ABM9CIV5</accession>
<evidence type="ECO:0000313" key="1">
    <source>
        <dbReference type="EMBL" id="CAH1213014.1"/>
    </source>
</evidence>
<gene>
    <name evidence="1" type="ORF">PAECIP111893_03612</name>
</gene>
<protein>
    <submittedName>
        <fullName evidence="1">Uncharacterized protein</fullName>
    </submittedName>
</protein>
<sequence length="53" mass="6271">MSSRYLEVYSFKHSAKYFSFVQDDGDYKNKVLRDTIKVSVVLDLKWVDMTIGF</sequence>
<name>A0ABM9CIV5_9BACL</name>
<organism evidence="1 2">
    <name type="scientific">Paenibacillus plantiphilus</name>
    <dbReference type="NCBI Taxonomy" id="2905650"/>
    <lineage>
        <taxon>Bacteria</taxon>
        <taxon>Bacillati</taxon>
        <taxon>Bacillota</taxon>
        <taxon>Bacilli</taxon>
        <taxon>Bacillales</taxon>
        <taxon>Paenibacillaceae</taxon>
        <taxon>Paenibacillus</taxon>
    </lineage>
</organism>
<dbReference type="RefSeq" id="WP_236343986.1">
    <property type="nucleotide sequence ID" value="NZ_CAKMMF010000021.1"/>
</dbReference>